<evidence type="ECO:0000256" key="1">
    <source>
        <dbReference type="SAM" id="MobiDB-lite"/>
    </source>
</evidence>
<feature type="compositionally biased region" description="Pro residues" evidence="1">
    <location>
        <begin position="119"/>
        <end position="132"/>
    </location>
</feature>
<evidence type="ECO:0000313" key="3">
    <source>
        <dbReference type="EMBL" id="KAK2150551.1"/>
    </source>
</evidence>
<comment type="caution">
    <text evidence="3">The sequence shown here is derived from an EMBL/GenBank/DDBJ whole genome shotgun (WGS) entry which is preliminary data.</text>
</comment>
<keyword evidence="4" id="KW-1185">Reference proteome</keyword>
<organism evidence="3 4">
    <name type="scientific">Paralvinella palmiformis</name>
    <dbReference type="NCBI Taxonomy" id="53620"/>
    <lineage>
        <taxon>Eukaryota</taxon>
        <taxon>Metazoa</taxon>
        <taxon>Spiralia</taxon>
        <taxon>Lophotrochozoa</taxon>
        <taxon>Annelida</taxon>
        <taxon>Polychaeta</taxon>
        <taxon>Sedentaria</taxon>
        <taxon>Canalipalpata</taxon>
        <taxon>Terebellida</taxon>
        <taxon>Terebelliformia</taxon>
        <taxon>Alvinellidae</taxon>
        <taxon>Paralvinella</taxon>
    </lineage>
</organism>
<feature type="region of interest" description="Disordered" evidence="1">
    <location>
        <begin position="23"/>
        <end position="46"/>
    </location>
</feature>
<feature type="compositionally biased region" description="Low complexity" evidence="1">
    <location>
        <begin position="134"/>
        <end position="150"/>
    </location>
</feature>
<reference evidence="3" key="1">
    <citation type="journal article" date="2023" name="Mol. Biol. Evol.">
        <title>Third-Generation Sequencing Reveals the Adaptive Role of the Epigenome in Three Deep-Sea Polychaetes.</title>
        <authorList>
            <person name="Perez M."/>
            <person name="Aroh O."/>
            <person name="Sun Y."/>
            <person name="Lan Y."/>
            <person name="Juniper S.K."/>
            <person name="Young C.R."/>
            <person name="Angers B."/>
            <person name="Qian P.Y."/>
        </authorList>
    </citation>
    <scope>NUCLEOTIDE SEQUENCE</scope>
    <source>
        <strain evidence="3">P08H-3</strain>
    </source>
</reference>
<protein>
    <submittedName>
        <fullName evidence="3">Uncharacterized protein</fullName>
    </submittedName>
</protein>
<sequence length="368" mass="39350">MTTPRYTETEDYIDLKPMAASSLYTSPPSSTLRINRNRRPSSSDRSEVNQLRCLACLVGVIVLTLTVHTVIITLMLLKHPNLLWRDFPNPLAPPKTTTLTPDENKDMFKSFGVSRQMGPPGPPGFPGPPGPPGQIGAAGPTGPYGPTGRAGIEGPRGQAGTPGSKGLPGPPGPRGLPGPTGRQGLIGLTGPRGPPGEMATEMSTDAGSVGGASHSHAGSGANYLCMHPQPQWGKYQNGYQHSIGRALIYGAEYEKMESVFSGRNLDNNDIPCAMCRPRDKKTVIMIPGRVECPSDRWTVEYKGYLVSDHYSHNGKKMFVCLDDDPETIQGGAADKNGALFYLTEARCGSLPCPNYIDGRELTCVVCSL</sequence>
<dbReference type="AlphaFoldDB" id="A0AAD9N0I3"/>
<name>A0AAD9N0I3_9ANNE</name>
<dbReference type="InterPro" id="IPR051077">
    <property type="entry name" value="Ca-dependent_lectin"/>
</dbReference>
<dbReference type="InterPro" id="IPR008160">
    <property type="entry name" value="Collagen"/>
</dbReference>
<feature type="region of interest" description="Disordered" evidence="1">
    <location>
        <begin position="116"/>
        <end position="214"/>
    </location>
</feature>
<proteinExistence type="predicted"/>
<dbReference type="EMBL" id="JAODUP010000400">
    <property type="protein sequence ID" value="KAK2150551.1"/>
    <property type="molecule type" value="Genomic_DNA"/>
</dbReference>
<dbReference type="GO" id="GO:0005615">
    <property type="term" value="C:extracellular space"/>
    <property type="evidence" value="ECO:0007669"/>
    <property type="project" value="TreeGrafter"/>
</dbReference>
<keyword evidence="2" id="KW-0812">Transmembrane</keyword>
<dbReference type="PANTHER" id="PTHR24024:SF18">
    <property type="entry name" value="SHORT-CHAIN COLLAGEN C4-LIKE"/>
    <property type="match status" value="1"/>
</dbReference>
<keyword evidence="2" id="KW-0472">Membrane</keyword>
<dbReference type="Proteomes" id="UP001208570">
    <property type="component" value="Unassembled WGS sequence"/>
</dbReference>
<keyword evidence="2" id="KW-1133">Transmembrane helix</keyword>
<feature type="transmembrane region" description="Helical" evidence="2">
    <location>
        <begin position="53"/>
        <end position="77"/>
    </location>
</feature>
<evidence type="ECO:0000256" key="2">
    <source>
        <dbReference type="SAM" id="Phobius"/>
    </source>
</evidence>
<gene>
    <name evidence="3" type="ORF">LSH36_400g00021</name>
</gene>
<dbReference type="PANTHER" id="PTHR24024">
    <property type="entry name" value="PULMONARY SURFACTANT-ASSOCIATED PROTEIN A"/>
    <property type="match status" value="1"/>
</dbReference>
<accession>A0AAD9N0I3</accession>
<dbReference type="Pfam" id="PF01391">
    <property type="entry name" value="Collagen"/>
    <property type="match status" value="1"/>
</dbReference>
<feature type="compositionally biased region" description="Low complexity" evidence="1">
    <location>
        <begin position="23"/>
        <end position="34"/>
    </location>
</feature>
<evidence type="ECO:0000313" key="4">
    <source>
        <dbReference type="Proteomes" id="UP001208570"/>
    </source>
</evidence>